<proteinExistence type="predicted"/>
<organism evidence="4">
    <name type="scientific">Fonticula alba</name>
    <name type="common">Slime mold</name>
    <dbReference type="NCBI Taxonomy" id="691883"/>
    <lineage>
        <taxon>Eukaryota</taxon>
        <taxon>Rotosphaerida</taxon>
        <taxon>Fonticulaceae</taxon>
        <taxon>Fonticula</taxon>
    </lineage>
</organism>
<dbReference type="GeneID" id="20528705"/>
<dbReference type="OrthoDB" id="19657at2759"/>
<dbReference type="Proteomes" id="UP000030693">
    <property type="component" value="Unassembled WGS sequence"/>
</dbReference>
<dbReference type="PANTHER" id="PTHR43798:SF33">
    <property type="entry name" value="HYDROLASE, PUTATIVE (AFU_ORTHOLOGUE AFUA_2G14860)-RELATED"/>
    <property type="match status" value="1"/>
</dbReference>
<name>A0A058Z6M0_FONAL</name>
<feature type="region of interest" description="Disordered" evidence="1">
    <location>
        <begin position="1"/>
        <end position="23"/>
    </location>
</feature>
<dbReference type="PANTHER" id="PTHR43798">
    <property type="entry name" value="MONOACYLGLYCEROL LIPASE"/>
    <property type="match status" value="1"/>
</dbReference>
<accession>A0A058Z6M0</accession>
<gene>
    <name evidence="4" type="ORF">H696_03980</name>
</gene>
<evidence type="ECO:0000313" key="4">
    <source>
        <dbReference type="EMBL" id="KCV69558.1"/>
    </source>
</evidence>
<dbReference type="RefSeq" id="XP_009496123.1">
    <property type="nucleotide sequence ID" value="XM_009497848.1"/>
</dbReference>
<dbReference type="EMBL" id="KB932206">
    <property type="protein sequence ID" value="KCV69558.1"/>
    <property type="molecule type" value="Genomic_DNA"/>
</dbReference>
<feature type="transmembrane region" description="Helical" evidence="2">
    <location>
        <begin position="106"/>
        <end position="125"/>
    </location>
</feature>
<evidence type="ECO:0000259" key="3">
    <source>
        <dbReference type="Pfam" id="PF12697"/>
    </source>
</evidence>
<dbReference type="eggNOG" id="ENOG502STBW">
    <property type="taxonomic scope" value="Eukaryota"/>
</dbReference>
<dbReference type="Gene3D" id="3.40.50.1820">
    <property type="entry name" value="alpha/beta hydrolase"/>
    <property type="match status" value="1"/>
</dbReference>
<protein>
    <recommendedName>
        <fullName evidence="3">AB hydrolase-1 domain-containing protein</fullName>
    </recommendedName>
</protein>
<dbReference type="InterPro" id="IPR029058">
    <property type="entry name" value="AB_hydrolase_fold"/>
</dbReference>
<dbReference type="InterPro" id="IPR050266">
    <property type="entry name" value="AB_hydrolase_sf"/>
</dbReference>
<dbReference type="Pfam" id="PF12697">
    <property type="entry name" value="Abhydrolase_6"/>
    <property type="match status" value="1"/>
</dbReference>
<sequence length="553" mass="61071">MTVTLVEDPGINGGPGPDERPLQRGKGLEAAVHTATIFDPQPSSAGLAFGTSSAVPGPKLRSALAGARTAHTLRDQQLFRHFMGRSKKLASEEVIAGPGSAMVFSMVWRTLYLIAITWVLGLLWIGQPWLAFGPLAGLFTYQMSVQTFRRLFPRRFRFRNYHSGHELLERAISKTMTTRDGSVVRYFVIPGRPGSKIMVIASGFGCGGNFPVWGTPILSQYGDQFTYIYWHYRGQFSSDYMDGQNKISIRSQTEDMEDILALEKITHVDVLFGHSMGGVVGLDFILTNPTMVSAMVMVNGGYGQILTSLLQPLFRLPVNRLLGYFALWVCENIMLPFETRSLLSTILIQMSTGILALVKVIYGTLFGREFQDYVPISMDIHPQTSARVLPAVEAPDAPAGMRAVAYTPVDQFLIHYCDQAVRSSFAFLTFIRGIMAMDNYCCIHELNKIQTPILIAGGLWDPLIPLWVSLEMAERLPNCELVIGMSSGHAVHMEQPELLFSSMESFLKRELSLDLVSGAASACQSAAPGEKAPPSEPLSTSIPSARKQRRSHH</sequence>
<dbReference type="SUPFAM" id="SSF53474">
    <property type="entry name" value="alpha/beta-Hydrolases"/>
    <property type="match status" value="1"/>
</dbReference>
<keyword evidence="5" id="KW-1185">Reference proteome</keyword>
<keyword evidence="2" id="KW-0472">Membrane</keyword>
<dbReference type="AlphaFoldDB" id="A0A058Z6M0"/>
<evidence type="ECO:0000256" key="1">
    <source>
        <dbReference type="SAM" id="MobiDB-lite"/>
    </source>
</evidence>
<feature type="domain" description="AB hydrolase-1" evidence="3">
    <location>
        <begin position="255"/>
        <end position="499"/>
    </location>
</feature>
<keyword evidence="2" id="KW-0812">Transmembrane</keyword>
<dbReference type="GO" id="GO:0016020">
    <property type="term" value="C:membrane"/>
    <property type="evidence" value="ECO:0007669"/>
    <property type="project" value="TreeGrafter"/>
</dbReference>
<dbReference type="InterPro" id="IPR000073">
    <property type="entry name" value="AB_hydrolase_1"/>
</dbReference>
<feature type="region of interest" description="Disordered" evidence="1">
    <location>
        <begin position="524"/>
        <end position="553"/>
    </location>
</feature>
<keyword evidence="2" id="KW-1133">Transmembrane helix</keyword>
<evidence type="ECO:0000313" key="5">
    <source>
        <dbReference type="Proteomes" id="UP000030693"/>
    </source>
</evidence>
<evidence type="ECO:0000256" key="2">
    <source>
        <dbReference type="SAM" id="Phobius"/>
    </source>
</evidence>
<reference evidence="4" key="1">
    <citation type="submission" date="2013-04" db="EMBL/GenBank/DDBJ databases">
        <title>The Genome Sequence of Fonticula alba ATCC 38817.</title>
        <authorList>
            <consortium name="The Broad Institute Genomics Platform"/>
            <person name="Russ C."/>
            <person name="Cuomo C."/>
            <person name="Burger G."/>
            <person name="Gray M.W."/>
            <person name="Holland P.W.H."/>
            <person name="King N."/>
            <person name="Lang F.B.F."/>
            <person name="Roger A.J."/>
            <person name="Ruiz-Trillo I."/>
            <person name="Brown M."/>
            <person name="Walker B."/>
            <person name="Young S."/>
            <person name="Zeng Q."/>
            <person name="Gargeya S."/>
            <person name="Fitzgerald M."/>
            <person name="Haas B."/>
            <person name="Abouelleil A."/>
            <person name="Allen A.W."/>
            <person name="Alvarado L."/>
            <person name="Arachchi H.M."/>
            <person name="Berlin A.M."/>
            <person name="Chapman S.B."/>
            <person name="Gainer-Dewar J."/>
            <person name="Goldberg J."/>
            <person name="Griggs A."/>
            <person name="Gujja S."/>
            <person name="Hansen M."/>
            <person name="Howarth C."/>
            <person name="Imamovic A."/>
            <person name="Ireland A."/>
            <person name="Larimer J."/>
            <person name="McCowan C."/>
            <person name="Murphy C."/>
            <person name="Pearson M."/>
            <person name="Poon T.W."/>
            <person name="Priest M."/>
            <person name="Roberts A."/>
            <person name="Saif S."/>
            <person name="Shea T."/>
            <person name="Sisk P."/>
            <person name="Sykes S."/>
            <person name="Wortman J."/>
            <person name="Nusbaum C."/>
            <person name="Birren B."/>
        </authorList>
    </citation>
    <scope>NUCLEOTIDE SEQUENCE [LARGE SCALE GENOMIC DNA]</scope>
    <source>
        <strain evidence="4">ATCC 38817</strain>
    </source>
</reference>